<evidence type="ECO:0000256" key="1">
    <source>
        <dbReference type="ARBA" id="ARBA00023186"/>
    </source>
</evidence>
<gene>
    <name evidence="2" type="ordered locus">DSY3893</name>
</gene>
<dbReference type="PANTHER" id="PTHR34227:SF1">
    <property type="entry name" value="DIMETHYL SULFOXIDE REDUCTASE CHAPERONE-RELATED"/>
    <property type="match status" value="1"/>
</dbReference>
<dbReference type="SUPFAM" id="SSF89155">
    <property type="entry name" value="TorD-like"/>
    <property type="match status" value="1"/>
</dbReference>
<protein>
    <submittedName>
        <fullName evidence="2">Uncharacterized protein</fullName>
    </submittedName>
</protein>
<dbReference type="InterPro" id="IPR036411">
    <property type="entry name" value="TorD-like_sf"/>
</dbReference>
<dbReference type="AlphaFoldDB" id="Q24QL0"/>
<dbReference type="HOGENOM" id="CLU_108408_0_0_9"/>
<dbReference type="InterPro" id="IPR020945">
    <property type="entry name" value="DMSO/NO3_reduct_chaperone"/>
</dbReference>
<dbReference type="KEGG" id="dsy:DSY3893"/>
<keyword evidence="1" id="KW-0143">Chaperone</keyword>
<reference evidence="2 3" key="1">
    <citation type="journal article" date="2006" name="J. Bacteriol.">
        <title>Complete genome sequence of the dehalorespiring bacterium Desulfitobacterium hafniense Y51 and comparison with Dehalococcoides ethenogenes 195.</title>
        <authorList>
            <person name="Nonaka H."/>
            <person name="Keresztes G."/>
            <person name="Shinoda Y."/>
            <person name="Ikenaga Y."/>
            <person name="Abe M."/>
            <person name="Naito K."/>
            <person name="Inatomi K."/>
            <person name="Furukawa K."/>
            <person name="Inui M."/>
            <person name="Yukawa H."/>
        </authorList>
    </citation>
    <scope>NUCLEOTIDE SEQUENCE [LARGE SCALE GENOMIC DNA]</scope>
    <source>
        <strain evidence="2 3">Y51</strain>
    </source>
</reference>
<accession>Q24QL0</accession>
<dbReference type="Proteomes" id="UP000001946">
    <property type="component" value="Chromosome"/>
</dbReference>
<evidence type="ECO:0000313" key="2">
    <source>
        <dbReference type="EMBL" id="BAE85682.1"/>
    </source>
</evidence>
<name>Q24QL0_DESHY</name>
<dbReference type="Gene3D" id="1.10.3480.10">
    <property type="entry name" value="TorD-like"/>
    <property type="match status" value="1"/>
</dbReference>
<dbReference type="Pfam" id="PF02613">
    <property type="entry name" value="Nitrate_red_del"/>
    <property type="match status" value="1"/>
</dbReference>
<keyword evidence="3" id="KW-1185">Reference proteome</keyword>
<evidence type="ECO:0000313" key="3">
    <source>
        <dbReference type="Proteomes" id="UP000001946"/>
    </source>
</evidence>
<dbReference type="EMBL" id="AP008230">
    <property type="protein sequence ID" value="BAE85682.1"/>
    <property type="molecule type" value="Genomic_DNA"/>
</dbReference>
<dbReference type="PANTHER" id="PTHR34227">
    <property type="entry name" value="CHAPERONE PROTEIN YCDY"/>
    <property type="match status" value="1"/>
</dbReference>
<proteinExistence type="predicted"/>
<dbReference type="STRING" id="138119.DSY3893"/>
<organism evidence="2 3">
    <name type="scientific">Desulfitobacterium hafniense (strain Y51)</name>
    <dbReference type="NCBI Taxonomy" id="138119"/>
    <lineage>
        <taxon>Bacteria</taxon>
        <taxon>Bacillati</taxon>
        <taxon>Bacillota</taxon>
        <taxon>Clostridia</taxon>
        <taxon>Eubacteriales</taxon>
        <taxon>Desulfitobacteriaceae</taxon>
        <taxon>Desulfitobacterium</taxon>
    </lineage>
</organism>
<sequence>MVSDYRGCRLDYPGVRLCRKQTFSGFSSLSGNEGVTMNNTCASRQALQNLLQLLAEFFTFPDEEFCAAVRKGLVDLQVKELSQGAGLPRESEFKQDALTYEEWVTAYNHCFLGVQKPFAPPIESLYKPWTGDESFQVSFKAQKGYLMGDSAHHVQHILKSFGLEIPPEYTMMPDHLIILLELLAFLVGGGFEKEAKQFCRDHFDWLPDLQKAIEALPVNGRLFMAALAELEGLLQAFLNQDQKHGPLQEMIEPARFLN</sequence>
<dbReference type="InterPro" id="IPR050289">
    <property type="entry name" value="TorD/DmsD_chaperones"/>
</dbReference>
<dbReference type="eggNOG" id="COG3381">
    <property type="taxonomic scope" value="Bacteria"/>
</dbReference>